<keyword evidence="3" id="KW-1185">Reference proteome</keyword>
<dbReference type="EMBL" id="CADEPM010000003">
    <property type="protein sequence ID" value="CAB3401799.1"/>
    <property type="molecule type" value="Genomic_DNA"/>
</dbReference>
<evidence type="ECO:0000313" key="2">
    <source>
        <dbReference type="EMBL" id="CAB3401799.1"/>
    </source>
</evidence>
<feature type="transmembrane region" description="Helical" evidence="1">
    <location>
        <begin position="121"/>
        <end position="150"/>
    </location>
</feature>
<sequence length="290" mass="32933">MAYDKFTLTIFWTILLLQLIAIYVNASLIIMIIRTIKLEYTKTYYPLLFIMMLLNIFFVILSTSVIVGIAILPDGYTFVGFCLMLGPSYPTFIAILDFILCAHRVSVMFCESEFWNEKIRWYGPLIFLVLTPFVLLLTASSGIFSVSYFTESAEDNVDLFVSIFGYYGELFIKLTIGVLPFFGYLSILLKMRSHKRRLNQSVDYTVIKQAFPIACFQLITGILSLALHIAFYGTDNAFLISLVIKHVFGQPLCIVVPISILLGNSTRREKMPLLFVCRCGVANNVQDSLT</sequence>
<name>A0A8S1EDQ4_9PELO</name>
<protein>
    <submittedName>
        <fullName evidence="2">Uncharacterized protein</fullName>
    </submittedName>
</protein>
<evidence type="ECO:0000313" key="3">
    <source>
        <dbReference type="Proteomes" id="UP000494206"/>
    </source>
</evidence>
<feature type="transmembrane region" description="Helical" evidence="1">
    <location>
        <begin position="78"/>
        <end position="100"/>
    </location>
</feature>
<feature type="transmembrane region" description="Helical" evidence="1">
    <location>
        <begin position="6"/>
        <end position="33"/>
    </location>
</feature>
<comment type="caution">
    <text evidence="2">The sequence shown here is derived from an EMBL/GenBank/DDBJ whole genome shotgun (WGS) entry which is preliminary data.</text>
</comment>
<organism evidence="2 3">
    <name type="scientific">Caenorhabditis bovis</name>
    <dbReference type="NCBI Taxonomy" id="2654633"/>
    <lineage>
        <taxon>Eukaryota</taxon>
        <taxon>Metazoa</taxon>
        <taxon>Ecdysozoa</taxon>
        <taxon>Nematoda</taxon>
        <taxon>Chromadorea</taxon>
        <taxon>Rhabditida</taxon>
        <taxon>Rhabditina</taxon>
        <taxon>Rhabditomorpha</taxon>
        <taxon>Rhabditoidea</taxon>
        <taxon>Rhabditidae</taxon>
        <taxon>Peloderinae</taxon>
        <taxon>Caenorhabditis</taxon>
    </lineage>
</organism>
<keyword evidence="1" id="KW-0472">Membrane</keyword>
<reference evidence="2 3" key="1">
    <citation type="submission" date="2020-04" db="EMBL/GenBank/DDBJ databases">
        <authorList>
            <person name="Laetsch R D."/>
            <person name="Stevens L."/>
            <person name="Kumar S."/>
            <person name="Blaxter L. M."/>
        </authorList>
    </citation>
    <scope>NUCLEOTIDE SEQUENCE [LARGE SCALE GENOMIC DNA]</scope>
</reference>
<dbReference type="OrthoDB" id="5869567at2759"/>
<dbReference type="Proteomes" id="UP000494206">
    <property type="component" value="Unassembled WGS sequence"/>
</dbReference>
<feature type="transmembrane region" description="Helical" evidence="1">
    <location>
        <begin position="170"/>
        <end position="189"/>
    </location>
</feature>
<proteinExistence type="predicted"/>
<feature type="transmembrane region" description="Helical" evidence="1">
    <location>
        <begin position="210"/>
        <end position="231"/>
    </location>
</feature>
<feature type="transmembrane region" description="Helical" evidence="1">
    <location>
        <begin position="45"/>
        <end position="72"/>
    </location>
</feature>
<keyword evidence="1" id="KW-1133">Transmembrane helix</keyword>
<evidence type="ECO:0000256" key="1">
    <source>
        <dbReference type="SAM" id="Phobius"/>
    </source>
</evidence>
<dbReference type="AlphaFoldDB" id="A0A8S1EDQ4"/>
<keyword evidence="1" id="KW-0812">Transmembrane</keyword>
<accession>A0A8S1EDQ4</accession>
<feature type="transmembrane region" description="Helical" evidence="1">
    <location>
        <begin position="237"/>
        <end position="262"/>
    </location>
</feature>
<gene>
    <name evidence="2" type="ORF">CBOVIS_LOCUS4494</name>
</gene>